<evidence type="ECO:0000259" key="1">
    <source>
        <dbReference type="Pfam" id="PF22656"/>
    </source>
</evidence>
<dbReference type="EMBL" id="QZWG01000014">
    <property type="protein sequence ID" value="RZB68961.1"/>
    <property type="molecule type" value="Genomic_DNA"/>
</dbReference>
<dbReference type="AlphaFoldDB" id="A0A445H6J1"/>
<dbReference type="Gene3D" id="3.10.180.10">
    <property type="entry name" value="2,3-Dihydroxybiphenyl 1,2-Dioxygenase, domain 1"/>
    <property type="match status" value="1"/>
</dbReference>
<evidence type="ECO:0000313" key="2">
    <source>
        <dbReference type="EMBL" id="RZB68961.1"/>
    </source>
</evidence>
<dbReference type="Proteomes" id="UP000289340">
    <property type="component" value="Chromosome 14"/>
</dbReference>
<dbReference type="PANTHER" id="PTHR34109">
    <property type="entry name" value="BNAUNNG04460D PROTEIN-RELATED"/>
    <property type="match status" value="1"/>
</dbReference>
<accession>A0A445H6J1</accession>
<gene>
    <name evidence="2" type="ORF">D0Y65_038656</name>
</gene>
<dbReference type="Pfam" id="PF22656">
    <property type="entry name" value="At5g48480-like_N"/>
    <property type="match status" value="1"/>
</dbReference>
<reference evidence="2 3" key="1">
    <citation type="submission" date="2018-09" db="EMBL/GenBank/DDBJ databases">
        <title>A high-quality reference genome of wild soybean provides a powerful tool to mine soybean genomes.</title>
        <authorList>
            <person name="Xie M."/>
            <person name="Chung C.Y.L."/>
            <person name="Li M.-W."/>
            <person name="Wong F.-L."/>
            <person name="Chan T.-F."/>
            <person name="Lam H.-M."/>
        </authorList>
    </citation>
    <scope>NUCLEOTIDE SEQUENCE [LARGE SCALE GENOMIC DNA]</scope>
    <source>
        <strain evidence="3">cv. W05</strain>
        <tissue evidence="2">Hypocotyl of etiolated seedlings</tissue>
    </source>
</reference>
<dbReference type="PANTHER" id="PTHR34109:SF1">
    <property type="entry name" value="VOC DOMAIN-CONTAINING PROTEIN"/>
    <property type="match status" value="1"/>
</dbReference>
<dbReference type="InterPro" id="IPR029068">
    <property type="entry name" value="Glyas_Bleomycin-R_OHBP_Dase"/>
</dbReference>
<name>A0A445H6J1_GLYSO</name>
<evidence type="ECO:0000313" key="3">
    <source>
        <dbReference type="Proteomes" id="UP000289340"/>
    </source>
</evidence>
<protein>
    <recommendedName>
        <fullName evidence="1">Glyoxalase At5g48480-like N-terminal domain-containing protein</fullName>
    </recommendedName>
</protein>
<sequence>MKSPLQLNLEYVWMEKFNKARQATTPLGLGGTVVESDEDLHDVRGAQAERLLERVPASALWREISIGFSLFIALCRSVSMAQQDAQNGGSKNAAAAATVSFVAVKPQLLVEAPKANVAILFFKVVFGTEEVGRTLNPKRKAKHELPLILSA</sequence>
<proteinExistence type="predicted"/>
<organism evidence="2 3">
    <name type="scientific">Glycine soja</name>
    <name type="common">Wild soybean</name>
    <dbReference type="NCBI Taxonomy" id="3848"/>
    <lineage>
        <taxon>Eukaryota</taxon>
        <taxon>Viridiplantae</taxon>
        <taxon>Streptophyta</taxon>
        <taxon>Embryophyta</taxon>
        <taxon>Tracheophyta</taxon>
        <taxon>Spermatophyta</taxon>
        <taxon>Magnoliopsida</taxon>
        <taxon>eudicotyledons</taxon>
        <taxon>Gunneridae</taxon>
        <taxon>Pentapetalae</taxon>
        <taxon>rosids</taxon>
        <taxon>fabids</taxon>
        <taxon>Fabales</taxon>
        <taxon>Fabaceae</taxon>
        <taxon>Papilionoideae</taxon>
        <taxon>50 kb inversion clade</taxon>
        <taxon>NPAAA clade</taxon>
        <taxon>indigoferoid/millettioid clade</taxon>
        <taxon>Phaseoleae</taxon>
        <taxon>Glycine</taxon>
        <taxon>Glycine subgen. Soja</taxon>
    </lineage>
</organism>
<comment type="caution">
    <text evidence="2">The sequence shown here is derived from an EMBL/GenBank/DDBJ whole genome shotgun (WGS) entry which is preliminary data.</text>
</comment>
<feature type="domain" description="Glyoxalase At5g48480-like N-terminal" evidence="1">
    <location>
        <begin position="107"/>
        <end position="151"/>
    </location>
</feature>
<dbReference type="InterPro" id="IPR054576">
    <property type="entry name" value="At5g48480-like_N"/>
</dbReference>
<keyword evidence="3" id="KW-1185">Reference proteome</keyword>